<dbReference type="SUPFAM" id="SSF55920">
    <property type="entry name" value="Creatinase/aminopeptidase"/>
    <property type="match status" value="1"/>
</dbReference>
<evidence type="ECO:0000256" key="12">
    <source>
        <dbReference type="ARBA" id="ARBA00044252"/>
    </source>
</evidence>
<organism evidence="17 18">
    <name type="scientific">Volvox africanus</name>
    <dbReference type="NCBI Taxonomy" id="51714"/>
    <lineage>
        <taxon>Eukaryota</taxon>
        <taxon>Viridiplantae</taxon>
        <taxon>Chlorophyta</taxon>
        <taxon>core chlorophytes</taxon>
        <taxon>Chlorophyceae</taxon>
        <taxon>CS clade</taxon>
        <taxon>Chlamydomonadales</taxon>
        <taxon>Volvocaceae</taxon>
        <taxon>Volvox</taxon>
    </lineage>
</organism>
<evidence type="ECO:0000259" key="16">
    <source>
        <dbReference type="SMART" id="SM01011"/>
    </source>
</evidence>
<evidence type="ECO:0000256" key="9">
    <source>
        <dbReference type="ARBA" id="ARBA00043990"/>
    </source>
</evidence>
<evidence type="ECO:0000256" key="6">
    <source>
        <dbReference type="ARBA" id="ARBA00022997"/>
    </source>
</evidence>
<accession>A0ABQ5SBM7</accession>
<dbReference type="InterPro" id="IPR029149">
    <property type="entry name" value="Creatin/AminoP/Spt16_N"/>
</dbReference>
<dbReference type="InterPro" id="IPR052433">
    <property type="entry name" value="X-Pro_dipept-like"/>
</dbReference>
<comment type="catalytic activity">
    <reaction evidence="15">
        <text>Xaa-L-Pro dipeptide + H2O = an L-alpha-amino acid + L-proline</text>
        <dbReference type="Rhea" id="RHEA:76407"/>
        <dbReference type="ChEBI" id="CHEBI:15377"/>
        <dbReference type="ChEBI" id="CHEBI:59869"/>
        <dbReference type="ChEBI" id="CHEBI:60039"/>
        <dbReference type="ChEBI" id="CHEBI:195196"/>
        <dbReference type="EC" id="3.4.13.9"/>
    </reaction>
</comment>
<evidence type="ECO:0000256" key="4">
    <source>
        <dbReference type="ARBA" id="ARBA00022723"/>
    </source>
</evidence>
<dbReference type="PANTHER" id="PTHR48480:SF2">
    <property type="entry name" value="PEPTIDASE D"/>
    <property type="match status" value="1"/>
</dbReference>
<name>A0ABQ5SBM7_9CHLO</name>
<evidence type="ECO:0000256" key="13">
    <source>
        <dbReference type="ARBA" id="ARBA00044284"/>
    </source>
</evidence>
<dbReference type="Gene3D" id="3.40.350.10">
    <property type="entry name" value="Creatinase/prolidase N-terminal domain"/>
    <property type="match status" value="1"/>
</dbReference>
<comment type="cofactor">
    <cofactor evidence="1">
        <name>Mn(2+)</name>
        <dbReference type="ChEBI" id="CHEBI:29035"/>
    </cofactor>
</comment>
<evidence type="ECO:0000313" key="18">
    <source>
        <dbReference type="Proteomes" id="UP001165090"/>
    </source>
</evidence>
<dbReference type="EMBL" id="BSDZ01000078">
    <property type="protein sequence ID" value="GLI67184.1"/>
    <property type="molecule type" value="Genomic_DNA"/>
</dbReference>
<dbReference type="Pfam" id="PF05195">
    <property type="entry name" value="AMP_N"/>
    <property type="match status" value="1"/>
</dbReference>
<sequence length="540" mass="59389">MLLRQLPRFEAAVACNYSGKLPTVVNRGHTYRAWASHQSSILTAGTMANIGIDSPIEADTYYMGPGTLRISRKVLHGKLRGRLLERMQAVLPEEKRGWVFLEGGKEPHLYSSDGEPLFRQESYMHYLFGVQEAGWFGAMCVKSGRTLLFMPRLPESYAVWMGRLKGPEEFRKKYGVDDVHYVDETSDVIRRLAPPCLHVLSGVNTDSGLAVQHPAAPHAETPLEKDTLFDIITECRVVKIPEEAEIIRYANRIGSQAHVAMMRFARPGVMEYQLEATFLHHCYLTGGCRSPMFTPIAASGTNAAILHYGHAGAPNDRQTAPGDLVLMDCGCEYYVYGSDITTTWPVDGKFTTQQRVVYEAVLSAQREVEAAMKPGIAWPDMHELAYRRILEGLMAAGVVTGGSVEELIAADIGALFMPHGLGHFLGLNTHDVGGYPPGASPRSAKPGFRSLRTARVLQPGMVITVEPGCYFNPALLLPALEQDPAKAKYLVRVAVLSYMAVGGVRLEDNVLVTETGIERLTHVPRSPEEVEAVMAGAPWP</sequence>
<dbReference type="InterPro" id="IPR007865">
    <property type="entry name" value="Aminopep_P_N"/>
</dbReference>
<dbReference type="InterPro" id="IPR000994">
    <property type="entry name" value="Pept_M24"/>
</dbReference>
<keyword evidence="7" id="KW-0482">Metalloprotease</keyword>
<keyword evidence="8" id="KW-0464">Manganese</keyword>
<keyword evidence="4" id="KW-0479">Metal-binding</keyword>
<dbReference type="Proteomes" id="UP001165090">
    <property type="component" value="Unassembled WGS sequence"/>
</dbReference>
<dbReference type="Pfam" id="PF00557">
    <property type="entry name" value="Peptidase_M24"/>
    <property type="match status" value="1"/>
</dbReference>
<keyword evidence="18" id="KW-1185">Reference proteome</keyword>
<evidence type="ECO:0000256" key="15">
    <source>
        <dbReference type="ARBA" id="ARBA00048994"/>
    </source>
</evidence>
<comment type="similarity">
    <text evidence="9">Belongs to the peptidase M24B family. Eukaryotic-type prolidase subfamily.</text>
</comment>
<evidence type="ECO:0000256" key="2">
    <source>
        <dbReference type="ARBA" id="ARBA00011738"/>
    </source>
</evidence>
<evidence type="ECO:0000313" key="17">
    <source>
        <dbReference type="EMBL" id="GLI67184.1"/>
    </source>
</evidence>
<proteinExistence type="inferred from homology"/>
<keyword evidence="6" id="KW-0224">Dipeptidase</keyword>
<evidence type="ECO:0000256" key="3">
    <source>
        <dbReference type="ARBA" id="ARBA00022670"/>
    </source>
</evidence>
<dbReference type="Gene3D" id="3.90.230.10">
    <property type="entry name" value="Creatinase/methionine aminopeptidase superfamily"/>
    <property type="match status" value="1"/>
</dbReference>
<evidence type="ECO:0000256" key="7">
    <source>
        <dbReference type="ARBA" id="ARBA00023049"/>
    </source>
</evidence>
<dbReference type="SUPFAM" id="SSF53092">
    <property type="entry name" value="Creatinase/prolidase N-terminal domain"/>
    <property type="match status" value="1"/>
</dbReference>
<dbReference type="InterPro" id="IPR036005">
    <property type="entry name" value="Creatinase/aminopeptidase-like"/>
</dbReference>
<evidence type="ECO:0000256" key="10">
    <source>
        <dbReference type="ARBA" id="ARBA00044051"/>
    </source>
</evidence>
<evidence type="ECO:0000256" key="8">
    <source>
        <dbReference type="ARBA" id="ARBA00023211"/>
    </source>
</evidence>
<gene>
    <name evidence="17" type="ORF">VaNZ11_011402</name>
</gene>
<comment type="caution">
    <text evidence="17">The sequence shown here is derived from an EMBL/GenBank/DDBJ whole genome shotgun (WGS) entry which is preliminary data.</text>
</comment>
<feature type="domain" description="Aminopeptidase P N-terminal" evidence="16">
    <location>
        <begin position="71"/>
        <end position="208"/>
    </location>
</feature>
<evidence type="ECO:0000256" key="1">
    <source>
        <dbReference type="ARBA" id="ARBA00001936"/>
    </source>
</evidence>
<comment type="subunit">
    <text evidence="2">Homodimer.</text>
</comment>
<dbReference type="EC" id="3.4.13.9" evidence="10"/>
<protein>
    <recommendedName>
        <fullName evidence="11">Xaa-Pro dipeptidase</fullName>
        <ecNumber evidence="10">3.4.13.9</ecNumber>
    </recommendedName>
    <alternativeName>
        <fullName evidence="14">Imidodipeptidase</fullName>
    </alternativeName>
    <alternativeName>
        <fullName evidence="12">Peptidase D</fullName>
    </alternativeName>
    <alternativeName>
        <fullName evidence="13">Proline dipeptidase</fullName>
    </alternativeName>
</protein>
<evidence type="ECO:0000256" key="5">
    <source>
        <dbReference type="ARBA" id="ARBA00022801"/>
    </source>
</evidence>
<dbReference type="SMART" id="SM01011">
    <property type="entry name" value="AMP_N"/>
    <property type="match status" value="1"/>
</dbReference>
<keyword evidence="3" id="KW-0645">Protease</keyword>
<evidence type="ECO:0000256" key="11">
    <source>
        <dbReference type="ARBA" id="ARBA00044141"/>
    </source>
</evidence>
<dbReference type="CDD" id="cd01087">
    <property type="entry name" value="Prolidase"/>
    <property type="match status" value="1"/>
</dbReference>
<keyword evidence="5" id="KW-0378">Hydrolase</keyword>
<evidence type="ECO:0000256" key="14">
    <source>
        <dbReference type="ARBA" id="ARBA00044351"/>
    </source>
</evidence>
<reference evidence="17 18" key="1">
    <citation type="journal article" date="2023" name="IScience">
        <title>Expanded male sex-determining region conserved during the evolution of homothallism in the green alga Volvox.</title>
        <authorList>
            <person name="Yamamoto K."/>
            <person name="Matsuzaki R."/>
            <person name="Mahakham W."/>
            <person name="Heman W."/>
            <person name="Sekimoto H."/>
            <person name="Kawachi M."/>
            <person name="Minakuchi Y."/>
            <person name="Toyoda A."/>
            <person name="Nozaki H."/>
        </authorList>
    </citation>
    <scope>NUCLEOTIDE SEQUENCE [LARGE SCALE GENOMIC DNA]</scope>
    <source>
        <strain evidence="17 18">NIES-4468</strain>
    </source>
</reference>
<dbReference type="PANTHER" id="PTHR48480">
    <property type="match status" value="1"/>
</dbReference>